<reference evidence="9 10" key="1">
    <citation type="journal article" date="2019" name="PLoS Biol.">
        <title>Sex chromosomes control vertical transmission of feminizing Wolbachia symbionts in an isopod.</title>
        <authorList>
            <person name="Becking T."/>
            <person name="Chebbi M.A."/>
            <person name="Giraud I."/>
            <person name="Moumen B."/>
            <person name="Laverre T."/>
            <person name="Caubet Y."/>
            <person name="Peccoud J."/>
            <person name="Gilbert C."/>
            <person name="Cordaux R."/>
        </authorList>
    </citation>
    <scope>NUCLEOTIDE SEQUENCE [LARGE SCALE GENOMIC DNA]</scope>
    <source>
        <strain evidence="9">ANa2</strain>
        <tissue evidence="9">Whole body excluding digestive tract and cuticle</tissue>
    </source>
</reference>
<feature type="compositionally biased region" description="Acidic residues" evidence="7">
    <location>
        <begin position="792"/>
        <end position="807"/>
    </location>
</feature>
<feature type="compositionally biased region" description="Low complexity" evidence="7">
    <location>
        <begin position="706"/>
        <end position="727"/>
    </location>
</feature>
<dbReference type="EMBL" id="SEYY01021341">
    <property type="protein sequence ID" value="KAB7496463.1"/>
    <property type="molecule type" value="Genomic_DNA"/>
</dbReference>
<comment type="similarity">
    <text evidence="2 6">Belongs to the SCC2/Nipped-B family.</text>
</comment>
<organism evidence="9 10">
    <name type="scientific">Armadillidium nasatum</name>
    <dbReference type="NCBI Taxonomy" id="96803"/>
    <lineage>
        <taxon>Eukaryota</taxon>
        <taxon>Metazoa</taxon>
        <taxon>Ecdysozoa</taxon>
        <taxon>Arthropoda</taxon>
        <taxon>Crustacea</taxon>
        <taxon>Multicrustacea</taxon>
        <taxon>Malacostraca</taxon>
        <taxon>Eumalacostraca</taxon>
        <taxon>Peracarida</taxon>
        <taxon>Isopoda</taxon>
        <taxon>Oniscidea</taxon>
        <taxon>Crinocheta</taxon>
        <taxon>Armadillidiidae</taxon>
        <taxon>Armadillidium</taxon>
    </lineage>
</organism>
<accession>A0A5N5SQS6</accession>
<keyword evidence="10" id="KW-1185">Reference proteome</keyword>
<dbReference type="GO" id="GO:0061775">
    <property type="term" value="F:cohesin loader activity"/>
    <property type="evidence" value="ECO:0007669"/>
    <property type="project" value="InterPro"/>
</dbReference>
<evidence type="ECO:0000256" key="2">
    <source>
        <dbReference type="ARBA" id="ARBA00009252"/>
    </source>
</evidence>
<gene>
    <name evidence="9" type="primary">Nipped-B</name>
    <name evidence="9" type="ORF">Anas_00919</name>
</gene>
<dbReference type="GO" id="GO:0071169">
    <property type="term" value="P:establishment of protein localization to chromatin"/>
    <property type="evidence" value="ECO:0007669"/>
    <property type="project" value="TreeGrafter"/>
</dbReference>
<dbReference type="Pfam" id="PF12830">
    <property type="entry name" value="Nipped-B_C"/>
    <property type="match status" value="1"/>
</dbReference>
<evidence type="ECO:0000256" key="6">
    <source>
        <dbReference type="RuleBase" id="RU364107"/>
    </source>
</evidence>
<keyword evidence="3 6" id="KW-0677">Repeat</keyword>
<dbReference type="PANTHER" id="PTHR21704:SF18">
    <property type="entry name" value="NIPPED-B-LIKE PROTEIN"/>
    <property type="match status" value="1"/>
</dbReference>
<dbReference type="InterPro" id="IPR016024">
    <property type="entry name" value="ARM-type_fold"/>
</dbReference>
<dbReference type="InterPro" id="IPR026003">
    <property type="entry name" value="Cohesin_HEAT"/>
</dbReference>
<feature type="region of interest" description="Disordered" evidence="7">
    <location>
        <begin position="792"/>
        <end position="811"/>
    </location>
</feature>
<feature type="domain" description="Sister chromatid cohesion C-terminal" evidence="8">
    <location>
        <begin position="1418"/>
        <end position="1598"/>
    </location>
</feature>
<evidence type="ECO:0000256" key="5">
    <source>
        <dbReference type="ARBA" id="ARBA00023306"/>
    </source>
</evidence>
<name>A0A5N5SQS6_9CRUS</name>
<dbReference type="CDD" id="cd23958">
    <property type="entry name" value="SCC2"/>
    <property type="match status" value="1"/>
</dbReference>
<dbReference type="InterPro" id="IPR011989">
    <property type="entry name" value="ARM-like"/>
</dbReference>
<feature type="compositionally biased region" description="Low complexity" evidence="7">
    <location>
        <begin position="528"/>
        <end position="562"/>
    </location>
</feature>
<feature type="compositionally biased region" description="Basic and acidic residues" evidence="7">
    <location>
        <begin position="119"/>
        <end position="135"/>
    </location>
</feature>
<dbReference type="Gene3D" id="1.25.10.10">
    <property type="entry name" value="Leucine-rich Repeat Variant"/>
    <property type="match status" value="2"/>
</dbReference>
<comment type="subcellular location">
    <subcellularLocation>
        <location evidence="1 6">Nucleus</location>
    </subcellularLocation>
</comment>
<dbReference type="Proteomes" id="UP000326759">
    <property type="component" value="Unassembled WGS sequence"/>
</dbReference>
<dbReference type="GO" id="GO:1990414">
    <property type="term" value="P:replication-born double-strand break repair via sister chromatid exchange"/>
    <property type="evidence" value="ECO:0007669"/>
    <property type="project" value="TreeGrafter"/>
</dbReference>
<dbReference type="InterPro" id="IPR024986">
    <property type="entry name" value="Nipped-B_C"/>
</dbReference>
<dbReference type="PANTHER" id="PTHR21704">
    <property type="entry name" value="NIPPED-B-LIKE PROTEIN DELANGIN SCC2-RELATED"/>
    <property type="match status" value="1"/>
</dbReference>
<dbReference type="GO" id="GO:0140588">
    <property type="term" value="P:chromatin looping"/>
    <property type="evidence" value="ECO:0007669"/>
    <property type="project" value="InterPro"/>
</dbReference>
<keyword evidence="5 6" id="KW-0131">Cell cycle</keyword>
<evidence type="ECO:0000256" key="4">
    <source>
        <dbReference type="ARBA" id="ARBA00023242"/>
    </source>
</evidence>
<dbReference type="Pfam" id="PF12765">
    <property type="entry name" value="Cohesin_HEAT"/>
    <property type="match status" value="1"/>
</dbReference>
<feature type="non-terminal residue" evidence="9">
    <location>
        <position position="1"/>
    </location>
</feature>
<feature type="region of interest" description="Disordered" evidence="7">
    <location>
        <begin position="528"/>
        <end position="567"/>
    </location>
</feature>
<feature type="non-terminal residue" evidence="9">
    <location>
        <position position="1829"/>
    </location>
</feature>
<feature type="region of interest" description="Disordered" evidence="7">
    <location>
        <begin position="1739"/>
        <end position="1829"/>
    </location>
</feature>
<dbReference type="SUPFAM" id="SSF48371">
    <property type="entry name" value="ARM repeat"/>
    <property type="match status" value="1"/>
</dbReference>
<keyword evidence="4 6" id="KW-0539">Nucleus</keyword>
<dbReference type="GO" id="GO:0034087">
    <property type="term" value="P:establishment of mitotic sister chromatid cohesion"/>
    <property type="evidence" value="ECO:0007669"/>
    <property type="project" value="TreeGrafter"/>
</dbReference>
<feature type="region of interest" description="Disordered" evidence="7">
    <location>
        <begin position="695"/>
        <end position="751"/>
    </location>
</feature>
<evidence type="ECO:0000256" key="3">
    <source>
        <dbReference type="ARBA" id="ARBA00022737"/>
    </source>
</evidence>
<evidence type="ECO:0000256" key="1">
    <source>
        <dbReference type="ARBA" id="ARBA00004123"/>
    </source>
</evidence>
<feature type="region of interest" description="Disordered" evidence="7">
    <location>
        <begin position="98"/>
        <end position="164"/>
    </location>
</feature>
<dbReference type="GO" id="GO:0003682">
    <property type="term" value="F:chromatin binding"/>
    <property type="evidence" value="ECO:0007669"/>
    <property type="project" value="TreeGrafter"/>
</dbReference>
<evidence type="ECO:0000313" key="9">
    <source>
        <dbReference type="EMBL" id="KAB7496463.1"/>
    </source>
</evidence>
<feature type="compositionally biased region" description="Polar residues" evidence="7">
    <location>
        <begin position="1764"/>
        <end position="1773"/>
    </location>
</feature>
<dbReference type="GO" id="GO:0010468">
    <property type="term" value="P:regulation of gene expression"/>
    <property type="evidence" value="ECO:0007669"/>
    <property type="project" value="InterPro"/>
</dbReference>
<comment type="caution">
    <text evidence="9">The sequence shown here is derived from an EMBL/GenBank/DDBJ whole genome shotgun (WGS) entry which is preliminary data.</text>
</comment>
<sequence length="1829" mass="208448">LPELPLPSPLVGEQSRSLLFHPRVAEEAQRHLACQDPALAAQLAQALTLTSADHIEIKEQFVGNGESMKKPVIKLVKLSNEELQNLKSRSGRDVKTKYLDVESDSESEDDKKKPVKYFKSREKEREEKKKRDKAERKRNRVYSDDDDFDPNAGNQKRCKLDNSDDSEEFEDVAVIEQGKGKQSTKRISPKKAVYDKKRIERKLDGTCEKLTNEELMETGVYLRFTRAVEKIFDNAEDMDVTAEIEEDGDIPQEYLIPKYELSALCSETGKLKSLGATSLVPPERLVRLLNILEKNIRDGARVTPIVDEDEDEDDRLWLELVIERILRAMDASLTVMYILTAPGMSKRVYLEDVIERCIQFAKFQLNNTIYPSFDPVYKIDNRKDGFIGNIKRKRAHVKDVRDRNILGLYNKLHELVGLVADLLSIQTLTDTTVLQLSTLGVAPFFVENVPELQLSSLRLVTKVFSKYEKHRRLLLDDILASIARLPSSKRSLRTYRLNSDENIQMLTALVLQLIQCVVELPEYLSKKGGISGSKSTSTNNSGNVSKESLSSSSKSEPNTNSGNKSGSDVNVDRDVLISHKYETAMGTAYSFLSVFLQKTGSKNEEIDYRPLFENFVQDLLLTVNKPEWPAAELLLSFLGKLLVQKFSNTKTDMSLRVSSLDCLGIVAARLRRDAVTSQLKVDKIDQIIQDIKEEENKDAPILEDGSPPSTENGSTTTSSSSSSSSSKKSSKKKKGKSETTEVSGSNAVDAVPLDEEEERTIFLQRVILDWLAVNAESESALFHARHFYIGDSSEEESSPSEDDEDEANQSRGAVDEALHAEVTKLAERRKLFLLKKVAAFPPASPGARTQTLQTHIDYESAELITRYLASKRSFSQSFDSYLKQILRVLSESAIAVRTKAMKCLTMVVEADPAVLGRSDMQMGVHHSFLDHSTSVREAAVDLVGKFVLSRPELIHKYYEMIAARILDTGVSVRKRVIKILKDICLEYPDFHKIPEICVKMIRRVNDEEGIKKLVQEVFQNMWFTPVREKPQLDKDGLLLKVNNITEVVIACKDTGLDWFEQLLHSMFRPKEDKEDVTKVNTEPPKVLVTACKQIVDCLVNHILVLEEKGFKTILEESPVSQSDSNKGFQSPDGQLEQPRSASQRLVACLRTLYLFAKIRPQLLVNHAITLQPYLSLKCQTQGDYTVIGVVARTLELVVPLMEHPSETFLSQLEEDAVKLILLHDRTVITSCLALLGSIVNTVTKNYRLIKDCFNKYYTFIIDYKRLHEENPSDIKLEKHKPFFRRALYTVGLLLRHFDFNKPEVRCGLENDVIKHVVDSLMYFMDIVDMNIRYCTLQSLGSICIRHYDLMMSKRLKDLYHHLLIDPDVNVQLRVQTILNVETYLQEEEIRMIKQDQEWAKMKTKENLKEMCDIQSGMASAIIQIYLKQILECVVAANITIRHSALRVIQLVLAQGLVHPVQIVPYLICMSTDSEEAIAHSADKQLQDIEKKYPGFINMKAMQGFRLSYRLQTLVQQQIPTRGCKLKEGEHPGSYNGFLYSIMRGTKQQRRAVAMSLMKQFDEHAKIPLADLLYIADNLAYFPYQVMDEPLFIIHHIDIMISVTGSNLLQSFKENLKPPPGVELKMDPETGKLVYQDDEEDEDDNYESICERLPEDLTPLVECINASQGCLLLLMLKDHLKEVYGITDNKIWNYSPSDTSKQYEKSVNRKSNAKFNPKSTVQRLKESKFKDLMLKIDREEDLDTDDEDQNKNKNMNHQIEPKMASRSQRLQQANEKPDRKLRNEAPTVNSSDTHEQQQQQQQQQNRSPIKPITIKTSQLTTPHHKDKHHH</sequence>
<dbReference type="InterPro" id="IPR033031">
    <property type="entry name" value="Scc2/Nipped-B"/>
</dbReference>
<dbReference type="OrthoDB" id="418242at2759"/>
<evidence type="ECO:0000256" key="7">
    <source>
        <dbReference type="SAM" id="MobiDB-lite"/>
    </source>
</evidence>
<dbReference type="GO" id="GO:0090694">
    <property type="term" value="C:Scc2-Scc4 cohesin loading complex"/>
    <property type="evidence" value="ECO:0007669"/>
    <property type="project" value="TreeGrafter"/>
</dbReference>
<proteinExistence type="inferred from homology"/>
<protein>
    <recommendedName>
        <fullName evidence="6">Nipped-B protein</fullName>
    </recommendedName>
</protein>
<evidence type="ECO:0000313" key="10">
    <source>
        <dbReference type="Proteomes" id="UP000326759"/>
    </source>
</evidence>
<evidence type="ECO:0000259" key="8">
    <source>
        <dbReference type="Pfam" id="PF12830"/>
    </source>
</evidence>